<keyword evidence="2" id="KW-0032">Aminotransferase</keyword>
<dbReference type="Gene3D" id="3.20.10.10">
    <property type="entry name" value="D-amino Acid Aminotransferase, subunit A, domain 2"/>
    <property type="match status" value="1"/>
</dbReference>
<comment type="similarity">
    <text evidence="1">Belongs to the class-IV pyridoxal-phosphate-dependent aminotransferase family.</text>
</comment>
<organism evidence="2 3">
    <name type="scientific">Wallemia mellicola</name>
    <dbReference type="NCBI Taxonomy" id="1708541"/>
    <lineage>
        <taxon>Eukaryota</taxon>
        <taxon>Fungi</taxon>
        <taxon>Dikarya</taxon>
        <taxon>Basidiomycota</taxon>
        <taxon>Wallemiomycotina</taxon>
        <taxon>Wallemiomycetes</taxon>
        <taxon>Wallemiales</taxon>
        <taxon>Wallemiaceae</taxon>
        <taxon>Wallemia</taxon>
    </lineage>
</organism>
<sequence length="230" mass="25983">MTKLLTTLRYTPKGSIKDSIYLYDMHVQRLIDGIDALSSSNSVDFKEEALVNEVTRAINATEGTETPHRVSVQLDLVDLSINAVATRLTNMPDYAVNVVIDSEPTETNSQLLRYKTTDRDIYNDSKSRNNITYSTTHDGLFDVLMHNNQGFMTETTIANIFYKFQNDDNWYTPPASDGLLPGLMRQSLLDSGYCKERSLRLSELKQALKDENVILKASNALRGLFDIMIV</sequence>
<evidence type="ECO:0000313" key="2">
    <source>
        <dbReference type="EMBL" id="TIB74131.1"/>
    </source>
</evidence>
<dbReference type="InterPro" id="IPR043132">
    <property type="entry name" value="BCAT-like_C"/>
</dbReference>
<dbReference type="Proteomes" id="UP000310685">
    <property type="component" value="Unassembled WGS sequence"/>
</dbReference>
<evidence type="ECO:0000313" key="3">
    <source>
        <dbReference type="Proteomes" id="UP000310685"/>
    </source>
</evidence>
<gene>
    <name evidence="2" type="ORF">E3Q22_04239</name>
</gene>
<dbReference type="Pfam" id="PF01063">
    <property type="entry name" value="Aminotran_4"/>
    <property type="match status" value="1"/>
</dbReference>
<protein>
    <submittedName>
        <fullName evidence="2">D-aminoacid aminotransferase-like PLP-dependent enzyme</fullName>
    </submittedName>
</protein>
<dbReference type="GO" id="GO:0046394">
    <property type="term" value="P:carboxylic acid biosynthetic process"/>
    <property type="evidence" value="ECO:0007669"/>
    <property type="project" value="UniProtKB-ARBA"/>
</dbReference>
<evidence type="ECO:0000256" key="1">
    <source>
        <dbReference type="ARBA" id="ARBA00009320"/>
    </source>
</evidence>
<dbReference type="InterPro" id="IPR036038">
    <property type="entry name" value="Aminotransferase-like"/>
</dbReference>
<dbReference type="InterPro" id="IPR050571">
    <property type="entry name" value="Class-IV_PLP-Dep_Aminotrnsfr"/>
</dbReference>
<dbReference type="SUPFAM" id="SSF56752">
    <property type="entry name" value="D-aminoacid aminotransferase-like PLP-dependent enzymes"/>
    <property type="match status" value="1"/>
</dbReference>
<dbReference type="PANTHER" id="PTHR42743:SF11">
    <property type="entry name" value="AMINODEOXYCHORISMATE LYASE"/>
    <property type="match status" value="1"/>
</dbReference>
<dbReference type="EMBL" id="SPRC01000078">
    <property type="protein sequence ID" value="TIB74131.1"/>
    <property type="molecule type" value="Genomic_DNA"/>
</dbReference>
<dbReference type="GO" id="GO:0008483">
    <property type="term" value="F:transaminase activity"/>
    <property type="evidence" value="ECO:0007669"/>
    <property type="project" value="UniProtKB-KW"/>
</dbReference>
<dbReference type="PANTHER" id="PTHR42743">
    <property type="entry name" value="AMINO-ACID AMINOTRANSFERASE"/>
    <property type="match status" value="1"/>
</dbReference>
<accession>A0A4T0LVN2</accession>
<name>A0A4T0LVN2_9BASI</name>
<reference evidence="2 3" key="1">
    <citation type="submission" date="2019-03" db="EMBL/GenBank/DDBJ databases">
        <title>Sequencing 25 genomes of Wallemia mellicola.</title>
        <authorList>
            <person name="Gostincar C."/>
        </authorList>
    </citation>
    <scope>NUCLEOTIDE SEQUENCE [LARGE SCALE GENOMIC DNA]</scope>
    <source>
        <strain evidence="2 3">EXF-6152</strain>
    </source>
</reference>
<proteinExistence type="inferred from homology"/>
<comment type="caution">
    <text evidence="2">The sequence shown here is derived from an EMBL/GenBank/DDBJ whole genome shotgun (WGS) entry which is preliminary data.</text>
</comment>
<keyword evidence="2" id="KW-0808">Transferase</keyword>
<dbReference type="InterPro" id="IPR001544">
    <property type="entry name" value="Aminotrans_IV"/>
</dbReference>
<dbReference type="AlphaFoldDB" id="A0A4T0LVN2"/>